<dbReference type="PROSITE" id="PS50949">
    <property type="entry name" value="HTH_GNTR"/>
    <property type="match status" value="1"/>
</dbReference>
<feature type="region of interest" description="Disordered" evidence="6">
    <location>
        <begin position="104"/>
        <end position="136"/>
    </location>
</feature>
<dbReference type="InterPro" id="IPR051446">
    <property type="entry name" value="HTH_trans_reg/aminotransferase"/>
</dbReference>
<gene>
    <name evidence="8" type="ORF">HDG69_003719</name>
</gene>
<sequence>MSLSAPPPVAVRTLSAPAAARLLGLWHAAGPAYLALADGLRAAVLSGSLAPLTRLPSERELARALGVSRTTTSAAYDRLRELGFATSQVGSGTVAVLPRSAGLPVRPQAPAGDGPLPPLSDRSGPIEMSQATPSAPDALHGAYQRALEMLPAYLGTGGYSHLGLDVLREAVAERYTARGVPTTPDQVLVTTGGQQAIALLATTLVGRAEPVVVESPTYYHAIEALQRAGGRVIGVPVGDVESLASAVHRTRARLAYLVPDFHNPTGRTLSAEERDTVARLTDRYGVTVIGDETLTDLDLDGGTVPGPFCGDGTDSRLVSVGSASKSFWGGLRIGWVRADPQLVQRLARIRQALDIATPVLEQLTVVELLAERAEILPARVADLRGRRDHLVGLVRHRFPDWDVPSPAGGLCVWTGIGRPAAQALAGAAVAEGLRIGAGPQFTPDGSAQDRVRLIYTSPAEKLTDAVDRLERAWRRITG</sequence>
<dbReference type="PRINTS" id="PR00035">
    <property type="entry name" value="HTHGNTR"/>
</dbReference>
<keyword evidence="4 8" id="KW-0238">DNA-binding</keyword>
<organism evidence="8 9">
    <name type="scientific">Isoptericola halotolerans</name>
    <dbReference type="NCBI Taxonomy" id="300560"/>
    <lineage>
        <taxon>Bacteria</taxon>
        <taxon>Bacillati</taxon>
        <taxon>Actinomycetota</taxon>
        <taxon>Actinomycetes</taxon>
        <taxon>Micrococcales</taxon>
        <taxon>Promicromonosporaceae</taxon>
        <taxon>Isoptericola</taxon>
    </lineage>
</organism>
<dbReference type="Gene3D" id="1.10.10.10">
    <property type="entry name" value="Winged helix-like DNA-binding domain superfamily/Winged helix DNA-binding domain"/>
    <property type="match status" value="1"/>
</dbReference>
<dbReference type="EMBL" id="JABEZU010000005">
    <property type="protein sequence ID" value="NOV99117.1"/>
    <property type="molecule type" value="Genomic_DNA"/>
</dbReference>
<dbReference type="InterPro" id="IPR004839">
    <property type="entry name" value="Aminotransferase_I/II_large"/>
</dbReference>
<evidence type="ECO:0000256" key="6">
    <source>
        <dbReference type="SAM" id="MobiDB-lite"/>
    </source>
</evidence>
<dbReference type="SUPFAM" id="SSF46785">
    <property type="entry name" value="Winged helix' DNA-binding domain"/>
    <property type="match status" value="1"/>
</dbReference>
<evidence type="ECO:0000256" key="4">
    <source>
        <dbReference type="ARBA" id="ARBA00023125"/>
    </source>
</evidence>
<dbReference type="SUPFAM" id="SSF53383">
    <property type="entry name" value="PLP-dependent transferases"/>
    <property type="match status" value="1"/>
</dbReference>
<dbReference type="PANTHER" id="PTHR46577:SF1">
    <property type="entry name" value="HTH-TYPE TRANSCRIPTIONAL REGULATORY PROTEIN GABR"/>
    <property type="match status" value="1"/>
</dbReference>
<dbReference type="InterPro" id="IPR036388">
    <property type="entry name" value="WH-like_DNA-bd_sf"/>
</dbReference>
<dbReference type="InterPro" id="IPR015421">
    <property type="entry name" value="PyrdxlP-dep_Trfase_major"/>
</dbReference>
<dbReference type="CDD" id="cd07377">
    <property type="entry name" value="WHTH_GntR"/>
    <property type="match status" value="1"/>
</dbReference>
<dbReference type="PANTHER" id="PTHR46577">
    <property type="entry name" value="HTH-TYPE TRANSCRIPTIONAL REGULATORY PROTEIN GABR"/>
    <property type="match status" value="1"/>
</dbReference>
<dbReference type="Pfam" id="PF00155">
    <property type="entry name" value="Aminotran_1_2"/>
    <property type="match status" value="1"/>
</dbReference>
<dbReference type="Gene3D" id="3.40.640.10">
    <property type="entry name" value="Type I PLP-dependent aspartate aminotransferase-like (Major domain)"/>
    <property type="match status" value="1"/>
</dbReference>
<evidence type="ECO:0000313" key="9">
    <source>
        <dbReference type="Proteomes" id="UP000757540"/>
    </source>
</evidence>
<keyword evidence="3" id="KW-0805">Transcription regulation</keyword>
<proteinExistence type="inferred from homology"/>
<protein>
    <submittedName>
        <fullName evidence="8">DNA-binding transcriptional MocR family regulator</fullName>
    </submittedName>
</protein>
<dbReference type="CDD" id="cd00609">
    <property type="entry name" value="AAT_like"/>
    <property type="match status" value="1"/>
</dbReference>
<dbReference type="Proteomes" id="UP000757540">
    <property type="component" value="Unassembled WGS sequence"/>
</dbReference>
<dbReference type="InterPro" id="IPR036390">
    <property type="entry name" value="WH_DNA-bd_sf"/>
</dbReference>
<accession>A0ABX2A8D1</accession>
<keyword evidence="5" id="KW-0804">Transcription</keyword>
<comment type="caution">
    <text evidence="8">The sequence shown here is derived from an EMBL/GenBank/DDBJ whole genome shotgun (WGS) entry which is preliminary data.</text>
</comment>
<evidence type="ECO:0000313" key="8">
    <source>
        <dbReference type="EMBL" id="NOV99117.1"/>
    </source>
</evidence>
<evidence type="ECO:0000256" key="3">
    <source>
        <dbReference type="ARBA" id="ARBA00023015"/>
    </source>
</evidence>
<dbReference type="Pfam" id="PF00392">
    <property type="entry name" value="GntR"/>
    <property type="match status" value="1"/>
</dbReference>
<comment type="similarity">
    <text evidence="1">In the C-terminal section; belongs to the class-I pyridoxal-phosphate-dependent aminotransferase family.</text>
</comment>
<evidence type="ECO:0000256" key="1">
    <source>
        <dbReference type="ARBA" id="ARBA00005384"/>
    </source>
</evidence>
<dbReference type="InterPro" id="IPR000524">
    <property type="entry name" value="Tscrpt_reg_HTH_GntR"/>
</dbReference>
<name>A0ABX2A8D1_9MICO</name>
<feature type="domain" description="HTH gntR-type" evidence="7">
    <location>
        <begin position="30"/>
        <end position="98"/>
    </location>
</feature>
<dbReference type="InterPro" id="IPR015424">
    <property type="entry name" value="PyrdxlP-dep_Trfase"/>
</dbReference>
<evidence type="ECO:0000256" key="2">
    <source>
        <dbReference type="ARBA" id="ARBA00022898"/>
    </source>
</evidence>
<dbReference type="SMART" id="SM00345">
    <property type="entry name" value="HTH_GNTR"/>
    <property type="match status" value="1"/>
</dbReference>
<reference evidence="8 9" key="1">
    <citation type="submission" date="2020-05" db="EMBL/GenBank/DDBJ databases">
        <title>Genomic Encyclopedia of Type Strains, Phase III (KMG-III): the genomes of soil and plant-associated and newly described type strains.</title>
        <authorList>
            <person name="Whitman W."/>
        </authorList>
    </citation>
    <scope>NUCLEOTIDE SEQUENCE [LARGE SCALE GENOMIC DNA]</scope>
    <source>
        <strain evidence="8 9">KCTC 19046</strain>
    </source>
</reference>
<evidence type="ECO:0000256" key="5">
    <source>
        <dbReference type="ARBA" id="ARBA00023163"/>
    </source>
</evidence>
<evidence type="ECO:0000259" key="7">
    <source>
        <dbReference type="PROSITE" id="PS50949"/>
    </source>
</evidence>
<keyword evidence="9" id="KW-1185">Reference proteome</keyword>
<keyword evidence="2" id="KW-0663">Pyridoxal phosphate</keyword>
<dbReference type="RefSeq" id="WP_171785292.1">
    <property type="nucleotide sequence ID" value="NZ_BAAAML010000011.1"/>
</dbReference>
<dbReference type="GO" id="GO:0003677">
    <property type="term" value="F:DNA binding"/>
    <property type="evidence" value="ECO:0007669"/>
    <property type="project" value="UniProtKB-KW"/>
</dbReference>